<evidence type="ECO:0000256" key="4">
    <source>
        <dbReference type="SAM" id="MobiDB-lite"/>
    </source>
</evidence>
<dbReference type="AlphaFoldDB" id="A0A2K1KU21"/>
<dbReference type="GO" id="GO:0005852">
    <property type="term" value="C:eukaryotic translation initiation factor 3 complex"/>
    <property type="evidence" value="ECO:0000318"/>
    <property type="project" value="GO_Central"/>
</dbReference>
<dbReference type="OrthoDB" id="20381at2759"/>
<dbReference type="EnsemblPlants" id="Pp3c3_11040V3.4">
    <property type="protein sequence ID" value="Pp3c3_11040V3.4"/>
    <property type="gene ID" value="Pp3c3_11040"/>
</dbReference>
<name>A0A2K1KU21_PHYPA</name>
<reference evidence="5 7" key="1">
    <citation type="journal article" date="2008" name="Science">
        <title>The Physcomitrella genome reveals evolutionary insights into the conquest of land by plants.</title>
        <authorList>
            <person name="Rensing S."/>
            <person name="Lang D."/>
            <person name="Zimmer A."/>
            <person name="Terry A."/>
            <person name="Salamov A."/>
            <person name="Shapiro H."/>
            <person name="Nishiyama T."/>
            <person name="Perroud P.-F."/>
            <person name="Lindquist E."/>
            <person name="Kamisugi Y."/>
            <person name="Tanahashi T."/>
            <person name="Sakakibara K."/>
            <person name="Fujita T."/>
            <person name="Oishi K."/>
            <person name="Shin-I T."/>
            <person name="Kuroki Y."/>
            <person name="Toyoda A."/>
            <person name="Suzuki Y."/>
            <person name="Hashimoto A."/>
            <person name="Yamaguchi K."/>
            <person name="Sugano A."/>
            <person name="Kohara Y."/>
            <person name="Fujiyama A."/>
            <person name="Anterola A."/>
            <person name="Aoki S."/>
            <person name="Ashton N."/>
            <person name="Barbazuk W.B."/>
            <person name="Barker E."/>
            <person name="Bennetzen J."/>
            <person name="Bezanilla M."/>
            <person name="Blankenship R."/>
            <person name="Cho S.H."/>
            <person name="Dutcher S."/>
            <person name="Estelle M."/>
            <person name="Fawcett J.A."/>
            <person name="Gundlach H."/>
            <person name="Hanada K."/>
            <person name="Heyl A."/>
            <person name="Hicks K.A."/>
            <person name="Hugh J."/>
            <person name="Lohr M."/>
            <person name="Mayer K."/>
            <person name="Melkozernov A."/>
            <person name="Murata T."/>
            <person name="Nelson D."/>
            <person name="Pils B."/>
            <person name="Prigge M."/>
            <person name="Reiss B."/>
            <person name="Renner T."/>
            <person name="Rombauts S."/>
            <person name="Rushton P."/>
            <person name="Sanderfoot A."/>
            <person name="Schween G."/>
            <person name="Shiu S.-H."/>
            <person name="Stueber K."/>
            <person name="Theodoulou F.L."/>
            <person name="Tu H."/>
            <person name="Van de Peer Y."/>
            <person name="Verrier P.J."/>
            <person name="Waters E."/>
            <person name="Wood A."/>
            <person name="Yang L."/>
            <person name="Cove D."/>
            <person name="Cuming A."/>
            <person name="Hasebe M."/>
            <person name="Lucas S."/>
            <person name="Mishler D.B."/>
            <person name="Reski R."/>
            <person name="Grigoriev I."/>
            <person name="Quatrano R.S."/>
            <person name="Boore J.L."/>
        </authorList>
    </citation>
    <scope>NUCLEOTIDE SEQUENCE [LARGE SCALE GENOMIC DNA]</scope>
    <source>
        <strain evidence="6 7">cv. Gransden 2004</strain>
    </source>
</reference>
<dbReference type="RefSeq" id="XP_024369817.1">
    <property type="nucleotide sequence ID" value="XM_024514049.2"/>
</dbReference>
<evidence type="ECO:0000313" key="7">
    <source>
        <dbReference type="Proteomes" id="UP000006727"/>
    </source>
</evidence>
<feature type="compositionally biased region" description="Acidic residues" evidence="4">
    <location>
        <begin position="12"/>
        <end position="22"/>
    </location>
</feature>
<feature type="compositionally biased region" description="Basic and acidic residues" evidence="4">
    <location>
        <begin position="23"/>
        <end position="47"/>
    </location>
</feature>
<reference evidence="6" key="3">
    <citation type="submission" date="2020-12" db="UniProtKB">
        <authorList>
            <consortium name="EnsemblPlants"/>
        </authorList>
    </citation>
    <scope>IDENTIFICATION</scope>
</reference>
<dbReference type="Gramene" id="Pp3c3_11040V3.1">
    <property type="protein sequence ID" value="Pp3c3_11040V3.1"/>
    <property type="gene ID" value="Pp3c3_11040"/>
</dbReference>
<dbReference type="FunFam" id="1.10.246.60:FF:000002">
    <property type="entry name" value="Eukaryotic translation initiation factor 3 subunit J"/>
    <property type="match status" value="1"/>
</dbReference>
<feature type="compositionally biased region" description="Basic and acidic residues" evidence="4">
    <location>
        <begin position="1"/>
        <end position="11"/>
    </location>
</feature>
<evidence type="ECO:0000256" key="3">
    <source>
        <dbReference type="ARBA" id="ARBA00022917"/>
    </source>
</evidence>
<organism evidence="5">
    <name type="scientific">Physcomitrium patens</name>
    <name type="common">Spreading-leaved earth moss</name>
    <name type="synonym">Physcomitrella patens</name>
    <dbReference type="NCBI Taxonomy" id="3218"/>
    <lineage>
        <taxon>Eukaryota</taxon>
        <taxon>Viridiplantae</taxon>
        <taxon>Streptophyta</taxon>
        <taxon>Embryophyta</taxon>
        <taxon>Bryophyta</taxon>
        <taxon>Bryophytina</taxon>
        <taxon>Bryopsida</taxon>
        <taxon>Funariidae</taxon>
        <taxon>Funariales</taxon>
        <taxon>Funariaceae</taxon>
        <taxon>Physcomitrium</taxon>
    </lineage>
</organism>
<evidence type="ECO:0000313" key="5">
    <source>
        <dbReference type="EMBL" id="PNR57268.1"/>
    </source>
</evidence>
<dbReference type="Gene3D" id="1.10.246.60">
    <property type="entry name" value="Eukaryotic translation initiation factor 3 like domains"/>
    <property type="match status" value="1"/>
</dbReference>
<reference evidence="5 7" key="2">
    <citation type="journal article" date="2018" name="Plant J.">
        <title>The Physcomitrella patens chromosome-scale assembly reveals moss genome structure and evolution.</title>
        <authorList>
            <person name="Lang D."/>
            <person name="Ullrich K.K."/>
            <person name="Murat F."/>
            <person name="Fuchs J."/>
            <person name="Jenkins J."/>
            <person name="Haas F.B."/>
            <person name="Piednoel M."/>
            <person name="Gundlach H."/>
            <person name="Van Bel M."/>
            <person name="Meyberg R."/>
            <person name="Vives C."/>
            <person name="Morata J."/>
            <person name="Symeonidi A."/>
            <person name="Hiss M."/>
            <person name="Muchero W."/>
            <person name="Kamisugi Y."/>
            <person name="Saleh O."/>
            <person name="Blanc G."/>
            <person name="Decker E.L."/>
            <person name="van Gessel N."/>
            <person name="Grimwood J."/>
            <person name="Hayes R.D."/>
            <person name="Graham S.W."/>
            <person name="Gunter L.E."/>
            <person name="McDaniel S.F."/>
            <person name="Hoernstein S.N.W."/>
            <person name="Larsson A."/>
            <person name="Li F.W."/>
            <person name="Perroud P.F."/>
            <person name="Phillips J."/>
            <person name="Ranjan P."/>
            <person name="Rokshar D.S."/>
            <person name="Rothfels C.J."/>
            <person name="Schneider L."/>
            <person name="Shu S."/>
            <person name="Stevenson D.W."/>
            <person name="Thummler F."/>
            <person name="Tillich M."/>
            <person name="Villarreal Aguilar J.C."/>
            <person name="Widiez T."/>
            <person name="Wong G.K."/>
            <person name="Wymore A."/>
            <person name="Zhang Y."/>
            <person name="Zimmer A.D."/>
            <person name="Quatrano R.S."/>
            <person name="Mayer K.F.X."/>
            <person name="Goodstein D."/>
            <person name="Casacuberta J.M."/>
            <person name="Vandepoele K."/>
            <person name="Reski R."/>
            <person name="Cuming A.C."/>
            <person name="Tuskan G.A."/>
            <person name="Maumus F."/>
            <person name="Salse J."/>
            <person name="Schmutz J."/>
            <person name="Rensing S.A."/>
        </authorList>
    </citation>
    <scope>NUCLEOTIDE SEQUENCE [LARGE SCALE GENOMIC DNA]</scope>
    <source>
        <strain evidence="6 7">cv. Gransden 2004</strain>
    </source>
</reference>
<dbReference type="PANTHER" id="PTHR21681">
    <property type="entry name" value="EUKARYOTIC TRANSLATION INITIATION FACTOR 3 SUBUNIT J"/>
    <property type="match status" value="1"/>
</dbReference>
<dbReference type="EnsemblPlants" id="Pp3c3_11040V3.3">
    <property type="protein sequence ID" value="Pp3c3_11040V3.3"/>
    <property type="gene ID" value="Pp3c3_11040"/>
</dbReference>
<evidence type="ECO:0000313" key="6">
    <source>
        <dbReference type="EnsemblPlants" id="Pp3c3_11040V3.1"/>
    </source>
</evidence>
<keyword evidence="1" id="KW-0963">Cytoplasm</keyword>
<dbReference type="PaxDb" id="3218-PP1S74_170V6.1"/>
<dbReference type="EnsemblPlants" id="Pp3c3_11040V3.1">
    <property type="protein sequence ID" value="Pp3c3_11040V3.1"/>
    <property type="gene ID" value="Pp3c3_11040"/>
</dbReference>
<keyword evidence="7" id="KW-1185">Reference proteome</keyword>
<dbReference type="GO" id="GO:0003743">
    <property type="term" value="F:translation initiation factor activity"/>
    <property type="evidence" value="ECO:0007669"/>
    <property type="project" value="UniProtKB-KW"/>
</dbReference>
<dbReference type="Pfam" id="PF08597">
    <property type="entry name" value="eIF3_subunit"/>
    <property type="match status" value="1"/>
</dbReference>
<sequence>MGSDETKRNSQWDDEDKEEEPQEEKKKHVPEVGSKPKEHEKSNKTADDDGVVSDPLVEKLRQQRSVEEADYQNTSELFGIKSRGGVSLNDFIPKSEDDILEYAEMISRKIRPFERSFHYMTLLRALLRHSVASMKGSDAKEVASSMTAIVNEKLKAERKAAAGKKKTSTCIPISSVKLLKIVLKLYFLSEN</sequence>
<dbReference type="Gramene" id="Pp3c3_11040V3.4">
    <property type="protein sequence ID" value="Pp3c3_11040V3.4"/>
    <property type="gene ID" value="Pp3c3_11040"/>
</dbReference>
<dbReference type="InterPro" id="IPR023194">
    <property type="entry name" value="eIF3-like_dom_sf"/>
</dbReference>
<dbReference type="InterPro" id="IPR013906">
    <property type="entry name" value="eIF3j"/>
</dbReference>
<gene>
    <name evidence="6" type="primary">LOC112279532</name>
    <name evidence="5" type="ORF">PHYPA_004262</name>
</gene>
<dbReference type="PANTHER" id="PTHR21681:SF0">
    <property type="entry name" value="EUKARYOTIC TRANSLATION INITIATION FACTOR 3 SUBUNIT J"/>
    <property type="match status" value="1"/>
</dbReference>
<proteinExistence type="predicted"/>
<protein>
    <submittedName>
        <fullName evidence="5 6">Uncharacterized protein</fullName>
    </submittedName>
</protein>
<keyword evidence="2" id="KW-0396">Initiation factor</keyword>
<dbReference type="KEGG" id="ppp:112279532"/>
<keyword evidence="3" id="KW-0648">Protein biosynthesis</keyword>
<accession>A0A2K1KU21</accession>
<dbReference type="Gramene" id="Pp3c3_11040V3.3">
    <property type="protein sequence ID" value="Pp3c3_11040V3.3"/>
    <property type="gene ID" value="Pp3c3_11040"/>
</dbReference>
<dbReference type="EMBL" id="ABEU02000003">
    <property type="protein sequence ID" value="PNR57268.1"/>
    <property type="molecule type" value="Genomic_DNA"/>
</dbReference>
<dbReference type="STRING" id="3218.A0A2K1KU21"/>
<dbReference type="Proteomes" id="UP000006727">
    <property type="component" value="Chromosome 3"/>
</dbReference>
<evidence type="ECO:0000256" key="1">
    <source>
        <dbReference type="ARBA" id="ARBA00022490"/>
    </source>
</evidence>
<dbReference type="GeneID" id="112279532"/>
<feature type="region of interest" description="Disordered" evidence="4">
    <location>
        <begin position="1"/>
        <end position="56"/>
    </location>
</feature>
<evidence type="ECO:0000256" key="2">
    <source>
        <dbReference type="ARBA" id="ARBA00022540"/>
    </source>
</evidence>